<name>A0A6J4HG01_9BACT</name>
<dbReference type="InterPro" id="IPR014284">
    <property type="entry name" value="RNA_pol_sigma-70_dom"/>
</dbReference>
<dbReference type="NCBIfam" id="TIGR02937">
    <property type="entry name" value="sigma70-ECF"/>
    <property type="match status" value="1"/>
</dbReference>
<dbReference type="GO" id="GO:0006352">
    <property type="term" value="P:DNA-templated transcription initiation"/>
    <property type="evidence" value="ECO:0007669"/>
    <property type="project" value="InterPro"/>
</dbReference>
<evidence type="ECO:0000256" key="1">
    <source>
        <dbReference type="ARBA" id="ARBA00023015"/>
    </source>
</evidence>
<dbReference type="PANTHER" id="PTHR43133">
    <property type="entry name" value="RNA POLYMERASE ECF-TYPE SIGMA FACTO"/>
    <property type="match status" value="1"/>
</dbReference>
<feature type="domain" description="RNA polymerase sigma-70 ECF-like HTH" evidence="4">
    <location>
        <begin position="32"/>
        <end position="192"/>
    </location>
</feature>
<dbReference type="AlphaFoldDB" id="A0A6J4HG01"/>
<dbReference type="NCBIfam" id="TIGR02999">
    <property type="entry name" value="Sig-70_X6"/>
    <property type="match status" value="1"/>
</dbReference>
<evidence type="ECO:0000259" key="4">
    <source>
        <dbReference type="Pfam" id="PF07638"/>
    </source>
</evidence>
<dbReference type="InterPro" id="IPR013324">
    <property type="entry name" value="RNA_pol_sigma_r3/r4-like"/>
</dbReference>
<sequence>MLPAMVANPQSDREFLEQTARWLAAENAELAEALPRVYDELRSLANGYLRRERPDHTLQPTALVHEAYLRLRTQRNVDWNNQAQFLGIAAKMMRRILVNHAEKRDAQKRGSGATHVNLDTALAVFDREAIPTLDVNRALMQLEALDARQAQIAELRFFGGLTVPQTAEVLGISPATVKREWTTARMWLEREITRNS</sequence>
<accession>A0A6J4HG01</accession>
<evidence type="ECO:0000256" key="2">
    <source>
        <dbReference type="ARBA" id="ARBA00023082"/>
    </source>
</evidence>
<gene>
    <name evidence="5" type="ORF">AVDCRST_MAG42-711</name>
</gene>
<keyword evidence="1" id="KW-0805">Transcription regulation</keyword>
<dbReference type="Pfam" id="PF07638">
    <property type="entry name" value="Sigma70_ECF"/>
    <property type="match status" value="1"/>
</dbReference>
<keyword evidence="2" id="KW-0731">Sigma factor</keyword>
<protein>
    <submittedName>
        <fullName evidence="5">Gll4071 protein</fullName>
    </submittedName>
</protein>
<proteinExistence type="predicted"/>
<dbReference type="EMBL" id="CADCTA010000043">
    <property type="protein sequence ID" value="CAA9223692.1"/>
    <property type="molecule type" value="Genomic_DNA"/>
</dbReference>
<dbReference type="InterPro" id="IPR039425">
    <property type="entry name" value="RNA_pol_sigma-70-like"/>
</dbReference>
<dbReference type="InterPro" id="IPR053812">
    <property type="entry name" value="HTH_Sigma70_ECF-like"/>
</dbReference>
<keyword evidence="3" id="KW-0804">Transcription</keyword>
<dbReference type="GO" id="GO:0016987">
    <property type="term" value="F:sigma factor activity"/>
    <property type="evidence" value="ECO:0007669"/>
    <property type="project" value="UniProtKB-KW"/>
</dbReference>
<evidence type="ECO:0000256" key="3">
    <source>
        <dbReference type="ARBA" id="ARBA00023163"/>
    </source>
</evidence>
<dbReference type="PANTHER" id="PTHR43133:SF39">
    <property type="entry name" value="SIMILAR TO RNA POLYMERASE SIGMA-E FACTOR"/>
    <property type="match status" value="1"/>
</dbReference>
<evidence type="ECO:0000313" key="5">
    <source>
        <dbReference type="EMBL" id="CAA9223692.1"/>
    </source>
</evidence>
<dbReference type="Gene3D" id="1.10.10.10">
    <property type="entry name" value="Winged helix-like DNA-binding domain superfamily/Winged helix DNA-binding domain"/>
    <property type="match status" value="1"/>
</dbReference>
<dbReference type="InterPro" id="IPR036388">
    <property type="entry name" value="WH-like_DNA-bd_sf"/>
</dbReference>
<dbReference type="InterPro" id="IPR011517">
    <property type="entry name" value="RNA_pol_sigma70_ECF-like"/>
</dbReference>
<reference evidence="5" key="1">
    <citation type="submission" date="2020-02" db="EMBL/GenBank/DDBJ databases">
        <authorList>
            <person name="Meier V. D."/>
        </authorList>
    </citation>
    <scope>NUCLEOTIDE SEQUENCE</scope>
    <source>
        <strain evidence="5">AVDCRST_MAG42</strain>
    </source>
</reference>
<organism evidence="5">
    <name type="scientific">uncultured Chthoniobacterales bacterium</name>
    <dbReference type="NCBI Taxonomy" id="1836801"/>
    <lineage>
        <taxon>Bacteria</taxon>
        <taxon>Pseudomonadati</taxon>
        <taxon>Verrucomicrobiota</taxon>
        <taxon>Spartobacteria</taxon>
        <taxon>Chthoniobacterales</taxon>
        <taxon>environmental samples</taxon>
    </lineage>
</organism>
<dbReference type="SUPFAM" id="SSF88659">
    <property type="entry name" value="Sigma3 and sigma4 domains of RNA polymerase sigma factors"/>
    <property type="match status" value="1"/>
</dbReference>